<dbReference type="EMBL" id="QKLU01000003">
    <property type="protein sequence ID" value="PYF75132.1"/>
    <property type="molecule type" value="Genomic_DNA"/>
</dbReference>
<organism evidence="4 5">
    <name type="scientific">Pedobacter nutrimenti</name>
    <dbReference type="NCBI Taxonomy" id="1241337"/>
    <lineage>
        <taxon>Bacteria</taxon>
        <taxon>Pseudomonadati</taxon>
        <taxon>Bacteroidota</taxon>
        <taxon>Sphingobacteriia</taxon>
        <taxon>Sphingobacteriales</taxon>
        <taxon>Sphingobacteriaceae</taxon>
        <taxon>Pedobacter</taxon>
    </lineage>
</organism>
<dbReference type="AlphaFoldDB" id="A0A318UFG0"/>
<accession>A0A318UFG0</accession>
<dbReference type="InterPro" id="IPR020287">
    <property type="entry name" value="Tail_sheath_C"/>
</dbReference>
<keyword evidence="5" id="KW-1185">Reference proteome</keyword>
<comment type="caution">
    <text evidence="4">The sequence shown here is derived from an EMBL/GenBank/DDBJ whole genome shotgun (WGS) entry which is preliminary data.</text>
</comment>
<evidence type="ECO:0000259" key="3">
    <source>
        <dbReference type="Pfam" id="PF17482"/>
    </source>
</evidence>
<dbReference type="PANTHER" id="PTHR35861">
    <property type="match status" value="1"/>
</dbReference>
<name>A0A318UFG0_9SPHI</name>
<dbReference type="Pfam" id="PF17482">
    <property type="entry name" value="Phage_sheath_1C"/>
    <property type="match status" value="1"/>
</dbReference>
<reference evidence="4 5" key="1">
    <citation type="submission" date="2018-06" db="EMBL/GenBank/DDBJ databases">
        <title>Genomic Encyclopedia of Archaeal and Bacterial Type Strains, Phase II (KMG-II): from individual species to whole genera.</title>
        <authorList>
            <person name="Goeker M."/>
        </authorList>
    </citation>
    <scope>NUCLEOTIDE SEQUENCE [LARGE SCALE GENOMIC DNA]</scope>
    <source>
        <strain evidence="4 5">DSM 27372</strain>
    </source>
</reference>
<feature type="domain" description="Tail sheath protein C-terminal" evidence="3">
    <location>
        <begin position="457"/>
        <end position="562"/>
    </location>
</feature>
<protein>
    <recommendedName>
        <fullName evidence="3">Tail sheath protein C-terminal domain-containing protein</fullName>
    </recommendedName>
</protein>
<feature type="region of interest" description="Disordered" evidence="2">
    <location>
        <begin position="280"/>
        <end position="329"/>
    </location>
</feature>
<proteinExistence type="inferred from homology"/>
<dbReference type="InterPro" id="IPR052042">
    <property type="entry name" value="Tail_sheath_structural"/>
</dbReference>
<evidence type="ECO:0000313" key="5">
    <source>
        <dbReference type="Proteomes" id="UP000248198"/>
    </source>
</evidence>
<feature type="compositionally biased region" description="Basic and acidic residues" evidence="2">
    <location>
        <begin position="280"/>
        <end position="327"/>
    </location>
</feature>
<comment type="similarity">
    <text evidence="1">Belongs to the myoviridae tail sheath protein family.</text>
</comment>
<dbReference type="PANTHER" id="PTHR35861:SF1">
    <property type="entry name" value="PHAGE TAIL SHEATH PROTEIN"/>
    <property type="match status" value="1"/>
</dbReference>
<sequence>MTNYASPGVYIEEKNAFPNSVVAVDTAIPAFIGYTFKAERNGKSLVRVPTRINSFAEYVESFGGAFSPVFKVTAANVPLPAQSFKLGAKDWTLDFDTDNKLYFFNSIRLFYANGGGSCVILSVGVYGNSGPKTVKLSDFQATTDVPEGPLDILKNEQEPTLILMPDIAGLGAAAYPLYKNVLAHCAGMQSRFGVFDLKNHDVTEKPDAVLKEFREAIGTNFLNYGAAYYPWLNTGIVDTDELTFENLPATLNTLLEPEVADIFTNYNTALAKLNADAAKLKPADPKPTDDKDTKADVKADAKPDAKPDVKPDAKADAKPDAKADAKADPTPIVVPETYQDKLNQISNLKKNHHLALKSSSAYYRTILNQARNLSNQLPPAAAMAGLYTMVDNTRGVWKAPANYSLNSVDSPIVNISSQVQEQFNVDPFTGKSVNVIRPFQGLGTLVWGARTLDGNSADWCYINVRRTLIMIEQSVKAATRAYVFEPNDANTWITVKAMISNFLTNLWKQGALAGAVPEQAFDVQIGLGATMTPTDILEGKMLITVKLAIVRPAEFIIITFQQQLQQS</sequence>
<gene>
    <name evidence="4" type="ORF">B0O44_103581</name>
</gene>
<dbReference type="Proteomes" id="UP000248198">
    <property type="component" value="Unassembled WGS sequence"/>
</dbReference>
<evidence type="ECO:0000256" key="2">
    <source>
        <dbReference type="SAM" id="MobiDB-lite"/>
    </source>
</evidence>
<dbReference type="Gene3D" id="3.40.50.11780">
    <property type="match status" value="1"/>
</dbReference>
<evidence type="ECO:0000256" key="1">
    <source>
        <dbReference type="ARBA" id="ARBA00008005"/>
    </source>
</evidence>
<dbReference type="RefSeq" id="WP_211321361.1">
    <property type="nucleotide sequence ID" value="NZ_QKLU01000003.1"/>
</dbReference>
<evidence type="ECO:0000313" key="4">
    <source>
        <dbReference type="EMBL" id="PYF75132.1"/>
    </source>
</evidence>